<comment type="cofactor">
    <cofactor evidence="7 8">
        <name>Mg(2+)</name>
        <dbReference type="ChEBI" id="CHEBI:18420"/>
    </cofactor>
</comment>
<dbReference type="GO" id="GO:0046872">
    <property type="term" value="F:metal ion binding"/>
    <property type="evidence" value="ECO:0007669"/>
    <property type="project" value="UniProtKB-KW"/>
</dbReference>
<keyword evidence="6 7" id="KW-0472">Membrane</keyword>
<evidence type="ECO:0000256" key="5">
    <source>
        <dbReference type="ARBA" id="ARBA00022989"/>
    </source>
</evidence>
<feature type="transmembrane region" description="Helical" evidence="7">
    <location>
        <begin position="225"/>
        <end position="242"/>
    </location>
</feature>
<evidence type="ECO:0000256" key="6">
    <source>
        <dbReference type="ARBA" id="ARBA00023136"/>
    </source>
</evidence>
<comment type="subcellular location">
    <subcellularLocation>
        <location evidence="7">Cell membrane</location>
        <topology evidence="7">Multi-pass membrane protein</topology>
    </subcellularLocation>
    <subcellularLocation>
        <location evidence="1">Membrane</location>
        <topology evidence="1">Multi-pass membrane protein</topology>
    </subcellularLocation>
</comment>
<evidence type="ECO:0000256" key="4">
    <source>
        <dbReference type="ARBA" id="ARBA00022692"/>
    </source>
</evidence>
<evidence type="ECO:0000256" key="3">
    <source>
        <dbReference type="ARBA" id="ARBA00022679"/>
    </source>
</evidence>
<feature type="transmembrane region" description="Helical" evidence="7">
    <location>
        <begin position="99"/>
        <end position="115"/>
    </location>
</feature>
<keyword evidence="7 8" id="KW-0460">Magnesium</keyword>
<keyword evidence="3 7" id="KW-0808">Transferase</keyword>
<comment type="function">
    <text evidence="7">Catalyzes the initial step of the lipid cycle reactions in the biosynthesis of the cell wall peptidoglycan: transfers peptidoglycan precursor phospho-MurNAc-pentapeptide from UDP-MurNAc-pentapeptide onto the lipid carrier undecaprenyl phosphate, yielding undecaprenyl-pyrophosphoryl-MurNAc-pentapeptide, known as lipid I.</text>
</comment>
<dbReference type="Pfam" id="PF00953">
    <property type="entry name" value="Glycos_transf_4"/>
    <property type="match status" value="1"/>
</dbReference>
<feature type="transmembrane region" description="Helical" evidence="7">
    <location>
        <begin position="61"/>
        <end position="87"/>
    </location>
</feature>
<dbReference type="EC" id="2.7.8.13" evidence="7"/>
<keyword evidence="4 7" id="KW-0812">Transmembrane</keyword>
<evidence type="ECO:0000256" key="2">
    <source>
        <dbReference type="ARBA" id="ARBA00005583"/>
    </source>
</evidence>
<dbReference type="GO" id="GO:0008360">
    <property type="term" value="P:regulation of cell shape"/>
    <property type="evidence" value="ECO:0007669"/>
    <property type="project" value="UniProtKB-KW"/>
</dbReference>
<keyword evidence="7" id="KW-0132">Cell division</keyword>
<keyword evidence="7" id="KW-0133">Cell shape</keyword>
<feature type="transmembrane region" description="Helical" evidence="7">
    <location>
        <begin position="174"/>
        <end position="192"/>
    </location>
</feature>
<dbReference type="InterPro" id="IPR018480">
    <property type="entry name" value="PNAcMuramoyl-5peptid_Trfase_CS"/>
</dbReference>
<dbReference type="STRING" id="1797716.A3D07_00175"/>
<feature type="transmembrane region" description="Helical" evidence="7">
    <location>
        <begin position="274"/>
        <end position="293"/>
    </location>
</feature>
<feature type="transmembrane region" description="Helical" evidence="7">
    <location>
        <begin position="6"/>
        <end position="27"/>
    </location>
</feature>
<dbReference type="UniPathway" id="UPA00219"/>
<evidence type="ECO:0000256" key="8">
    <source>
        <dbReference type="PIRSR" id="PIRSR600715-1"/>
    </source>
</evidence>
<dbReference type="InterPro" id="IPR000715">
    <property type="entry name" value="Glycosyl_transferase_4"/>
</dbReference>
<keyword evidence="7" id="KW-0961">Cell wall biogenesis/degradation</keyword>
<dbReference type="PROSITE" id="PS01348">
    <property type="entry name" value="MRAY_2"/>
    <property type="match status" value="1"/>
</dbReference>
<dbReference type="EMBL" id="MFBF01000057">
    <property type="protein sequence ID" value="OGD89989.1"/>
    <property type="molecule type" value="Genomic_DNA"/>
</dbReference>
<keyword evidence="7" id="KW-1003">Cell membrane</keyword>
<protein>
    <recommendedName>
        <fullName evidence="7">Phospho-N-acetylmuramoyl-pentapeptide-transferase</fullName>
        <ecNumber evidence="7">2.7.8.13</ecNumber>
    </recommendedName>
    <alternativeName>
        <fullName evidence="7">UDP-MurNAc-pentapeptide phosphotransferase</fullName>
    </alternativeName>
</protein>
<comment type="caution">
    <text evidence="9">The sequence shown here is derived from an EMBL/GenBank/DDBJ whole genome shotgun (WGS) entry which is preliminary data.</text>
</comment>
<evidence type="ECO:0000313" key="9">
    <source>
        <dbReference type="EMBL" id="OGD89989.1"/>
    </source>
</evidence>
<name>A0A1F5GDQ4_9BACT</name>
<evidence type="ECO:0000256" key="1">
    <source>
        <dbReference type="ARBA" id="ARBA00004141"/>
    </source>
</evidence>
<evidence type="ECO:0000256" key="7">
    <source>
        <dbReference type="HAMAP-Rule" id="MF_00038"/>
    </source>
</evidence>
<feature type="transmembrane region" description="Helical" evidence="7">
    <location>
        <begin position="199"/>
        <end position="219"/>
    </location>
</feature>
<dbReference type="GO" id="GO:0051301">
    <property type="term" value="P:cell division"/>
    <property type="evidence" value="ECO:0007669"/>
    <property type="project" value="UniProtKB-KW"/>
</dbReference>
<feature type="binding site" evidence="8">
    <location>
        <position position="191"/>
    </location>
    <ligand>
        <name>Mg(2+)</name>
        <dbReference type="ChEBI" id="CHEBI:18420"/>
    </ligand>
</feature>
<keyword evidence="5 7" id="KW-1133">Transmembrane helix</keyword>
<sequence>MEGILGLILLAFLAISILLVPYINFLYKIKFLRQKQFTKDVFEVRTPIFDKLHAHKIGTPVGGGALIIFVVTALYVAIIGVLPSFGIDRTSVYPFKKEVQVLLFTFVSFGVLGLYDDLRKTFGFRRAKFWGLRIRYKFLVQLILGMIVASMLYFDLGIDFVNVSFFDILRLDIFYIPFAAFTIISFANAVNISDGLDGLASGLLLICLVAFLIISGAILDTTLSTFLGLWIGALIAFLYFNVFPARIWLGDVGALSFGATLAVCGLLLGKPIALAIIGGVFVVEVASSLVQLLSKKFRGKKIFEVSPIHLWLQHKGWEEPKIVFRLLLAQVIFAVLGLWLSFF</sequence>
<dbReference type="GO" id="GO:0008963">
    <property type="term" value="F:phospho-N-acetylmuramoyl-pentapeptide-transferase activity"/>
    <property type="evidence" value="ECO:0007669"/>
    <property type="project" value="UniProtKB-UniRule"/>
</dbReference>
<accession>A0A1F5GDQ4</accession>
<dbReference type="HAMAP" id="MF_00038">
    <property type="entry name" value="MraY"/>
    <property type="match status" value="1"/>
</dbReference>
<dbReference type="PANTHER" id="PTHR22926">
    <property type="entry name" value="PHOSPHO-N-ACETYLMURAMOYL-PENTAPEPTIDE-TRANSFERASE"/>
    <property type="match status" value="1"/>
</dbReference>
<dbReference type="PANTHER" id="PTHR22926:SF5">
    <property type="entry name" value="PHOSPHO-N-ACETYLMURAMOYL-PENTAPEPTIDE-TRANSFERASE HOMOLOG"/>
    <property type="match status" value="1"/>
</dbReference>
<comment type="catalytic activity">
    <reaction evidence="7">
        <text>UDP-N-acetyl-alpha-D-muramoyl-L-alanyl-gamma-D-glutamyl-meso-2,6-diaminopimeloyl-D-alanyl-D-alanine + di-trans,octa-cis-undecaprenyl phosphate = di-trans,octa-cis-undecaprenyl diphospho-N-acetyl-alpha-D-muramoyl-L-alanyl-D-glutamyl-meso-2,6-diaminopimeloyl-D-alanyl-D-alanine + UMP</text>
        <dbReference type="Rhea" id="RHEA:28386"/>
        <dbReference type="ChEBI" id="CHEBI:57865"/>
        <dbReference type="ChEBI" id="CHEBI:60392"/>
        <dbReference type="ChEBI" id="CHEBI:61386"/>
        <dbReference type="ChEBI" id="CHEBI:61387"/>
        <dbReference type="EC" id="2.7.8.13"/>
    </reaction>
</comment>
<keyword evidence="7 8" id="KW-0479">Metal-binding</keyword>
<feature type="transmembrane region" description="Helical" evidence="7">
    <location>
        <begin position="136"/>
        <end position="154"/>
    </location>
</feature>
<proteinExistence type="inferred from homology"/>
<organism evidence="9 10">
    <name type="scientific">Candidatus Curtissbacteria bacterium RIFCSPHIGHO2_02_FULL_42_15</name>
    <dbReference type="NCBI Taxonomy" id="1797716"/>
    <lineage>
        <taxon>Bacteria</taxon>
        <taxon>Candidatus Curtissiibacteriota</taxon>
    </lineage>
</organism>
<dbReference type="CDD" id="cd06852">
    <property type="entry name" value="GT_MraY"/>
    <property type="match status" value="1"/>
</dbReference>
<comment type="similarity">
    <text evidence="2 7">Belongs to the glycosyltransferase 4 family. MraY subfamily.</text>
</comment>
<evidence type="ECO:0000313" key="10">
    <source>
        <dbReference type="Proteomes" id="UP000177124"/>
    </source>
</evidence>
<keyword evidence="7" id="KW-0131">Cell cycle</keyword>
<dbReference type="AlphaFoldDB" id="A0A1F5GDQ4"/>
<dbReference type="Proteomes" id="UP000177124">
    <property type="component" value="Unassembled WGS sequence"/>
</dbReference>
<comment type="pathway">
    <text evidence="7">Cell wall biogenesis; peptidoglycan biosynthesis.</text>
</comment>
<feature type="binding site" evidence="8">
    <location>
        <position position="251"/>
    </location>
    <ligand>
        <name>Mg(2+)</name>
        <dbReference type="ChEBI" id="CHEBI:18420"/>
    </ligand>
</feature>
<dbReference type="GO" id="GO:0051992">
    <property type="term" value="F:UDP-N-acetylmuramoyl-L-alanyl-D-glutamyl-meso-2,6-diaminopimelyl-D-alanyl-D-alanine:undecaprenyl-phosphate transferase activity"/>
    <property type="evidence" value="ECO:0007669"/>
    <property type="project" value="RHEA"/>
</dbReference>
<dbReference type="GO" id="GO:0071555">
    <property type="term" value="P:cell wall organization"/>
    <property type="evidence" value="ECO:0007669"/>
    <property type="project" value="UniProtKB-KW"/>
</dbReference>
<feature type="transmembrane region" description="Helical" evidence="7">
    <location>
        <begin position="322"/>
        <end position="342"/>
    </location>
</feature>
<reference evidence="9 10" key="1">
    <citation type="journal article" date="2016" name="Nat. Commun.">
        <title>Thousands of microbial genomes shed light on interconnected biogeochemical processes in an aquifer system.</title>
        <authorList>
            <person name="Anantharaman K."/>
            <person name="Brown C.T."/>
            <person name="Hug L.A."/>
            <person name="Sharon I."/>
            <person name="Castelle C.J."/>
            <person name="Probst A.J."/>
            <person name="Thomas B.C."/>
            <person name="Singh A."/>
            <person name="Wilkins M.J."/>
            <person name="Karaoz U."/>
            <person name="Brodie E.L."/>
            <person name="Williams K.H."/>
            <person name="Hubbard S.S."/>
            <person name="Banfield J.F."/>
        </authorList>
    </citation>
    <scope>NUCLEOTIDE SEQUENCE [LARGE SCALE GENOMIC DNA]</scope>
</reference>
<dbReference type="GO" id="GO:0005886">
    <property type="term" value="C:plasma membrane"/>
    <property type="evidence" value="ECO:0007669"/>
    <property type="project" value="UniProtKB-SubCell"/>
</dbReference>
<keyword evidence="7" id="KW-0573">Peptidoglycan synthesis</keyword>
<gene>
    <name evidence="7" type="primary">mraY</name>
    <name evidence="9" type="ORF">A3D07_00175</name>
</gene>
<feature type="transmembrane region" description="Helical" evidence="7">
    <location>
        <begin position="249"/>
        <end position="268"/>
    </location>
</feature>
<dbReference type="GO" id="GO:0009252">
    <property type="term" value="P:peptidoglycan biosynthetic process"/>
    <property type="evidence" value="ECO:0007669"/>
    <property type="project" value="UniProtKB-UniRule"/>
</dbReference>
<dbReference type="InterPro" id="IPR003524">
    <property type="entry name" value="PNAcMuramoyl-5peptid_Trfase"/>
</dbReference>